<evidence type="ECO:0000256" key="1">
    <source>
        <dbReference type="SAM" id="MobiDB-lite"/>
    </source>
</evidence>
<dbReference type="Proteomes" id="UP000011668">
    <property type="component" value="Unassembled WGS sequence"/>
</dbReference>
<organism evidence="2 3">
    <name type="scientific">Thanatephorus cucumeris (strain AG1-IA)</name>
    <name type="common">Rice sheath blight fungus</name>
    <name type="synonym">Rhizoctonia solani</name>
    <dbReference type="NCBI Taxonomy" id="983506"/>
    <lineage>
        <taxon>Eukaryota</taxon>
        <taxon>Fungi</taxon>
        <taxon>Dikarya</taxon>
        <taxon>Basidiomycota</taxon>
        <taxon>Agaricomycotina</taxon>
        <taxon>Agaricomycetes</taxon>
        <taxon>Cantharellales</taxon>
        <taxon>Ceratobasidiaceae</taxon>
        <taxon>Rhizoctonia</taxon>
        <taxon>Rhizoctonia solani AG-1</taxon>
    </lineage>
</organism>
<name>L8X2K6_THACA</name>
<accession>L8X2K6</accession>
<feature type="compositionally biased region" description="Polar residues" evidence="1">
    <location>
        <begin position="334"/>
        <end position="352"/>
    </location>
</feature>
<reference evidence="2 3" key="1">
    <citation type="journal article" date="2013" name="Nat. Commun.">
        <title>The evolution and pathogenic mechanisms of the rice sheath blight pathogen.</title>
        <authorList>
            <person name="Zheng A."/>
            <person name="Lin R."/>
            <person name="Xu L."/>
            <person name="Qin P."/>
            <person name="Tang C."/>
            <person name="Ai P."/>
            <person name="Zhang D."/>
            <person name="Liu Y."/>
            <person name="Sun Z."/>
            <person name="Feng H."/>
            <person name="Wang Y."/>
            <person name="Chen Y."/>
            <person name="Liang X."/>
            <person name="Fu R."/>
            <person name="Li Q."/>
            <person name="Zhang J."/>
            <person name="Yu X."/>
            <person name="Xie Z."/>
            <person name="Ding L."/>
            <person name="Guan P."/>
            <person name="Tang J."/>
            <person name="Liang Y."/>
            <person name="Wang S."/>
            <person name="Deng Q."/>
            <person name="Li S."/>
            <person name="Zhu J."/>
            <person name="Wang L."/>
            <person name="Liu H."/>
            <person name="Li P."/>
        </authorList>
    </citation>
    <scope>NUCLEOTIDE SEQUENCE [LARGE SCALE GENOMIC DNA]</scope>
    <source>
        <strain evidence="3">AG-1 IA</strain>
    </source>
</reference>
<evidence type="ECO:0000313" key="2">
    <source>
        <dbReference type="EMBL" id="ELU42844.1"/>
    </source>
</evidence>
<evidence type="ECO:0000313" key="3">
    <source>
        <dbReference type="Proteomes" id="UP000011668"/>
    </source>
</evidence>
<feature type="compositionally biased region" description="Low complexity" evidence="1">
    <location>
        <begin position="226"/>
        <end position="265"/>
    </location>
</feature>
<feature type="region of interest" description="Disordered" evidence="1">
    <location>
        <begin position="24"/>
        <end position="43"/>
    </location>
</feature>
<dbReference type="AlphaFoldDB" id="L8X2K6"/>
<dbReference type="OrthoDB" id="2359117at2759"/>
<protein>
    <submittedName>
        <fullName evidence="2">Uncharacterized protein</fullName>
    </submittedName>
</protein>
<sequence length="373" mass="40469">MCSRPLLRYPRRRRIQPLNHLNQALKSSGTAPPSHQDGAQNGWDQYHPAEVVEDMAGIGERDLIADKDEEDARLGIDFLDFTLWLGWTLMATAEALMELVPNGHSKRTMAHTNGSGLEYEDENSKERAMAATYAAYTKRTKLHAEKAKAQQVALPTAEDSTAICSTQGGLWLEDQTRQSLNEVENLYFHLSRARPVPQPPTRTEKQEVKAAGPSTPPMLATTPVQEPSEASTAPSTESTQEELPLSTSLHTTSLPGPSTSPVSLPFRTASLPQPVSAPVPKRHGLVERTRTGGIVRSQPPERLRTGGKVKPPSGVLSPKKRGRPRLPDELESTAPVSSTPISGTSADGTVTEGTLTYDSFWSSLNSLKTPTGS</sequence>
<dbReference type="STRING" id="983506.L8X2K6"/>
<keyword evidence="3" id="KW-1185">Reference proteome</keyword>
<gene>
    <name evidence="2" type="ORF">AG1IA_03134</name>
</gene>
<feature type="region of interest" description="Disordered" evidence="1">
    <location>
        <begin position="192"/>
        <end position="352"/>
    </location>
</feature>
<proteinExistence type="predicted"/>
<dbReference type="EMBL" id="AFRT01000701">
    <property type="protein sequence ID" value="ELU42844.1"/>
    <property type="molecule type" value="Genomic_DNA"/>
</dbReference>
<dbReference type="HOGENOM" id="CLU_063113_0_0_1"/>
<comment type="caution">
    <text evidence="2">The sequence shown here is derived from an EMBL/GenBank/DDBJ whole genome shotgun (WGS) entry which is preliminary data.</text>
</comment>